<accession>A0A4R1F533</accession>
<dbReference type="InterPro" id="IPR026387">
    <property type="entry name" value="OMP_w_GlyGly"/>
</dbReference>
<gene>
    <name evidence="1" type="ORF">EV695_2297</name>
</gene>
<evidence type="ECO:0000313" key="1">
    <source>
        <dbReference type="EMBL" id="TCJ87782.1"/>
    </source>
</evidence>
<dbReference type="RefSeq" id="WP_165874692.1">
    <property type="nucleotide sequence ID" value="NZ_BAAAFU010000004.1"/>
</dbReference>
<reference evidence="1 2" key="1">
    <citation type="submission" date="2019-03" db="EMBL/GenBank/DDBJ databases">
        <title>Genomic Encyclopedia of Type Strains, Phase IV (KMG-IV): sequencing the most valuable type-strain genomes for metagenomic binning, comparative biology and taxonomic classification.</title>
        <authorList>
            <person name="Goeker M."/>
        </authorList>
    </citation>
    <scope>NUCLEOTIDE SEQUENCE [LARGE SCALE GENOMIC DNA]</scope>
    <source>
        <strain evidence="1 2">DSM 24830</strain>
    </source>
</reference>
<dbReference type="Proteomes" id="UP000294887">
    <property type="component" value="Unassembled WGS sequence"/>
</dbReference>
<dbReference type="NCBIfam" id="TIGR04219">
    <property type="entry name" value="OMP_w_GlyGly"/>
    <property type="match status" value="1"/>
</dbReference>
<dbReference type="AlphaFoldDB" id="A0A4R1F533"/>
<comment type="caution">
    <text evidence="1">The sequence shown here is derived from an EMBL/GenBank/DDBJ whole genome shotgun (WGS) entry which is preliminary data.</text>
</comment>
<dbReference type="EMBL" id="SMFQ01000003">
    <property type="protein sequence ID" value="TCJ87782.1"/>
    <property type="molecule type" value="Genomic_DNA"/>
</dbReference>
<proteinExistence type="predicted"/>
<organism evidence="1 2">
    <name type="scientific">Cocleimonas flava</name>
    <dbReference type="NCBI Taxonomy" id="634765"/>
    <lineage>
        <taxon>Bacteria</taxon>
        <taxon>Pseudomonadati</taxon>
        <taxon>Pseudomonadota</taxon>
        <taxon>Gammaproteobacteria</taxon>
        <taxon>Thiotrichales</taxon>
        <taxon>Thiotrichaceae</taxon>
        <taxon>Cocleimonas</taxon>
    </lineage>
</organism>
<keyword evidence="2" id="KW-1185">Reference proteome</keyword>
<name>A0A4R1F533_9GAMM</name>
<evidence type="ECO:0000313" key="2">
    <source>
        <dbReference type="Proteomes" id="UP000294887"/>
    </source>
</evidence>
<protein>
    <submittedName>
        <fullName evidence="1">Outer membrane protein</fullName>
    </submittedName>
</protein>
<sequence length="218" mass="23682">MKSTHINKVLLSGTVISAFLINGGLNADTLLGADLEVGVWSPSYDAGSFVGSVSGDDQSVFASATIEHPVPLIPNFKLSLSEVNSDAYEYTKIDYTAYYEILDNDAISIDVGLGISQFEGGKYLSQSFSGATPHAYFDAEVALPFLNTTLYTDIHYLNYDGNQITDAIAGLRYDFNLVAVDLGLKAGYRVQSFDAKDFDDLSFDLKTDGYFVGLHADF</sequence>